<dbReference type="AlphaFoldDB" id="A0A4Q7M3E9"/>
<comment type="cofactor">
    <cofactor evidence="1">
        <name>Zn(2+)</name>
        <dbReference type="ChEBI" id="CHEBI:29105"/>
    </cofactor>
</comment>
<evidence type="ECO:0000256" key="4">
    <source>
        <dbReference type="ARBA" id="ARBA00022670"/>
    </source>
</evidence>
<keyword evidence="6" id="KW-0378">Hydrolase</keyword>
<evidence type="ECO:0000256" key="10">
    <source>
        <dbReference type="ARBA" id="ARBA00023136"/>
    </source>
</evidence>
<dbReference type="GO" id="GO:0016020">
    <property type="term" value="C:membrane"/>
    <property type="evidence" value="ECO:0007669"/>
    <property type="project" value="UniProtKB-SubCell"/>
</dbReference>
<dbReference type="GO" id="GO:0006508">
    <property type="term" value="P:proteolysis"/>
    <property type="evidence" value="ECO:0007669"/>
    <property type="project" value="UniProtKB-KW"/>
</dbReference>
<dbReference type="Pfam" id="PF17820">
    <property type="entry name" value="PDZ_6"/>
    <property type="match status" value="1"/>
</dbReference>
<evidence type="ECO:0000259" key="12">
    <source>
        <dbReference type="PROSITE" id="PS50106"/>
    </source>
</evidence>
<gene>
    <name evidence="13" type="ORF">EV386_1686</name>
</gene>
<evidence type="ECO:0000256" key="7">
    <source>
        <dbReference type="ARBA" id="ARBA00022833"/>
    </source>
</evidence>
<evidence type="ECO:0000313" key="13">
    <source>
        <dbReference type="EMBL" id="RZS61387.1"/>
    </source>
</evidence>
<keyword evidence="14" id="KW-1185">Reference proteome</keyword>
<dbReference type="PROSITE" id="PS50106">
    <property type="entry name" value="PDZ"/>
    <property type="match status" value="1"/>
</dbReference>
<dbReference type="CDD" id="cd06163">
    <property type="entry name" value="S2P-M50_PDZ_RseP-like"/>
    <property type="match status" value="1"/>
</dbReference>
<keyword evidence="9 13" id="KW-0482">Metalloprotease</keyword>
<keyword evidence="4 13" id="KW-0645">Protease</keyword>
<dbReference type="SUPFAM" id="SSF50156">
    <property type="entry name" value="PDZ domain-like"/>
    <property type="match status" value="1"/>
</dbReference>
<dbReference type="PANTHER" id="PTHR42837:SF2">
    <property type="entry name" value="MEMBRANE METALLOPROTEASE ARASP2, CHLOROPLASTIC-RELATED"/>
    <property type="match status" value="1"/>
</dbReference>
<keyword evidence="8 11" id="KW-1133">Transmembrane helix</keyword>
<feature type="domain" description="PDZ" evidence="12">
    <location>
        <begin position="174"/>
        <end position="234"/>
    </location>
</feature>
<keyword evidence="5 11" id="KW-0812">Transmembrane</keyword>
<dbReference type="Gene3D" id="2.30.42.10">
    <property type="match status" value="1"/>
</dbReference>
<keyword evidence="7" id="KW-0862">Zinc</keyword>
<dbReference type="InterPro" id="IPR036034">
    <property type="entry name" value="PDZ_sf"/>
</dbReference>
<evidence type="ECO:0000256" key="1">
    <source>
        <dbReference type="ARBA" id="ARBA00001947"/>
    </source>
</evidence>
<feature type="transmembrane region" description="Helical" evidence="11">
    <location>
        <begin position="121"/>
        <end position="145"/>
    </location>
</feature>
<accession>A0A4Q7M3E9</accession>
<evidence type="ECO:0000256" key="2">
    <source>
        <dbReference type="ARBA" id="ARBA00004141"/>
    </source>
</evidence>
<comment type="subcellular location">
    <subcellularLocation>
        <location evidence="2">Membrane</location>
        <topology evidence="2">Multi-pass membrane protein</topology>
    </subcellularLocation>
</comment>
<evidence type="ECO:0000256" key="5">
    <source>
        <dbReference type="ARBA" id="ARBA00022692"/>
    </source>
</evidence>
<evidence type="ECO:0000256" key="9">
    <source>
        <dbReference type="ARBA" id="ARBA00023049"/>
    </source>
</evidence>
<dbReference type="InterPro" id="IPR008915">
    <property type="entry name" value="Peptidase_M50"/>
</dbReference>
<name>A0A4Q7M3E9_9MICO</name>
<sequence length="432" mass="45201">MSIVVGILVIVVGIAVSIALHEVGHMAPAKRFGVRVSQYMVGFGPTIWSRTRGETEYGIKAIPLGGYVRMVGMMPAAPDGARRGRGFFAQVVADARDQSVEEIRPGEEHRAFYHLSTPKKLVVMLGGPTMNLLLAVVLTASFMAIGFTQQTTTVASVSECVPTATGAPCDPAAAPAPAVAAGLRAGDRIVSYDGVATGTWRELLDAISGTAGQPVPLVVERDGQQVTLTVTPVDAERAVLDADGVVVRDPDGDVATVSGAFVGFAPTLARQSIPLSQVPSEVGRMFTGTARAVFTFPVRVYEAAAQTFTDTPRSADSVMSVVGVGRAAADVAGLDATVLDRVAIMLSLLASLNMALFVFNLIPLLPLDGGHVVNALYEGAKRTVARVRGLRPLPGPADVARMMPVAYVMFVVLIGATLLLVVADVVDPVQIF</sequence>
<organism evidence="13 14">
    <name type="scientific">Xylanimonas ulmi</name>
    <dbReference type="NCBI Taxonomy" id="228973"/>
    <lineage>
        <taxon>Bacteria</taxon>
        <taxon>Bacillati</taxon>
        <taxon>Actinomycetota</taxon>
        <taxon>Actinomycetes</taxon>
        <taxon>Micrococcales</taxon>
        <taxon>Promicromonosporaceae</taxon>
        <taxon>Xylanimonas</taxon>
    </lineage>
</organism>
<feature type="transmembrane region" description="Helical" evidence="11">
    <location>
        <begin position="342"/>
        <end position="362"/>
    </location>
</feature>
<dbReference type="InterPro" id="IPR004387">
    <property type="entry name" value="Pept_M50_Zn"/>
</dbReference>
<dbReference type="Proteomes" id="UP000293852">
    <property type="component" value="Unassembled WGS sequence"/>
</dbReference>
<feature type="transmembrane region" description="Helical" evidence="11">
    <location>
        <begin position="405"/>
        <end position="426"/>
    </location>
</feature>
<evidence type="ECO:0000313" key="14">
    <source>
        <dbReference type="Proteomes" id="UP000293852"/>
    </source>
</evidence>
<evidence type="ECO:0000256" key="8">
    <source>
        <dbReference type="ARBA" id="ARBA00022989"/>
    </source>
</evidence>
<dbReference type="Pfam" id="PF02163">
    <property type="entry name" value="Peptidase_M50"/>
    <property type="match status" value="1"/>
</dbReference>
<dbReference type="GO" id="GO:0004222">
    <property type="term" value="F:metalloendopeptidase activity"/>
    <property type="evidence" value="ECO:0007669"/>
    <property type="project" value="InterPro"/>
</dbReference>
<comment type="similarity">
    <text evidence="3">Belongs to the peptidase M50B family.</text>
</comment>
<reference evidence="13 14" key="1">
    <citation type="submission" date="2019-02" db="EMBL/GenBank/DDBJ databases">
        <title>Sequencing the genomes of 1000 actinobacteria strains.</title>
        <authorList>
            <person name="Klenk H.-P."/>
        </authorList>
    </citation>
    <scope>NUCLEOTIDE SEQUENCE [LARGE SCALE GENOMIC DNA]</scope>
    <source>
        <strain evidence="13 14">DSM 16932</strain>
    </source>
</reference>
<comment type="caution">
    <text evidence="13">The sequence shown here is derived from an EMBL/GenBank/DDBJ whole genome shotgun (WGS) entry which is preliminary data.</text>
</comment>
<dbReference type="OrthoDB" id="9782003at2"/>
<keyword evidence="10 11" id="KW-0472">Membrane</keyword>
<dbReference type="InterPro" id="IPR001478">
    <property type="entry name" value="PDZ"/>
</dbReference>
<evidence type="ECO:0000256" key="6">
    <source>
        <dbReference type="ARBA" id="ARBA00022801"/>
    </source>
</evidence>
<evidence type="ECO:0000256" key="3">
    <source>
        <dbReference type="ARBA" id="ARBA00007931"/>
    </source>
</evidence>
<dbReference type="PANTHER" id="PTHR42837">
    <property type="entry name" value="REGULATOR OF SIGMA-E PROTEASE RSEP"/>
    <property type="match status" value="1"/>
</dbReference>
<proteinExistence type="inferred from homology"/>
<protein>
    <submittedName>
        <fullName evidence="13">RIP metalloprotease RseP</fullName>
    </submittedName>
</protein>
<dbReference type="InterPro" id="IPR041489">
    <property type="entry name" value="PDZ_6"/>
</dbReference>
<dbReference type="RefSeq" id="WP_130414027.1">
    <property type="nucleotide sequence ID" value="NZ_SGWX01000001.1"/>
</dbReference>
<evidence type="ECO:0000256" key="11">
    <source>
        <dbReference type="SAM" id="Phobius"/>
    </source>
</evidence>
<dbReference type="SMART" id="SM00228">
    <property type="entry name" value="PDZ"/>
    <property type="match status" value="1"/>
</dbReference>
<dbReference type="EMBL" id="SGWX01000001">
    <property type="protein sequence ID" value="RZS61387.1"/>
    <property type="molecule type" value="Genomic_DNA"/>
</dbReference>